<evidence type="ECO:0000313" key="3">
    <source>
        <dbReference type="Proteomes" id="UP000652761"/>
    </source>
</evidence>
<protein>
    <submittedName>
        <fullName evidence="2">Uncharacterized protein</fullName>
    </submittedName>
</protein>
<comment type="caution">
    <text evidence="2">The sequence shown here is derived from an EMBL/GenBank/DDBJ whole genome shotgun (WGS) entry which is preliminary data.</text>
</comment>
<dbReference type="Proteomes" id="UP000652761">
    <property type="component" value="Unassembled WGS sequence"/>
</dbReference>
<keyword evidence="3" id="KW-1185">Reference proteome</keyword>
<dbReference type="EMBL" id="NMUH01006730">
    <property type="protein sequence ID" value="MQM15893.1"/>
    <property type="molecule type" value="Genomic_DNA"/>
</dbReference>
<organism evidence="2 3">
    <name type="scientific">Colocasia esculenta</name>
    <name type="common">Wild taro</name>
    <name type="synonym">Arum esculentum</name>
    <dbReference type="NCBI Taxonomy" id="4460"/>
    <lineage>
        <taxon>Eukaryota</taxon>
        <taxon>Viridiplantae</taxon>
        <taxon>Streptophyta</taxon>
        <taxon>Embryophyta</taxon>
        <taxon>Tracheophyta</taxon>
        <taxon>Spermatophyta</taxon>
        <taxon>Magnoliopsida</taxon>
        <taxon>Liliopsida</taxon>
        <taxon>Araceae</taxon>
        <taxon>Aroideae</taxon>
        <taxon>Colocasieae</taxon>
        <taxon>Colocasia</taxon>
    </lineage>
</organism>
<reference evidence="2" key="1">
    <citation type="submission" date="2017-07" db="EMBL/GenBank/DDBJ databases">
        <title>Taro Niue Genome Assembly and Annotation.</title>
        <authorList>
            <person name="Atibalentja N."/>
            <person name="Keating K."/>
            <person name="Fields C.J."/>
        </authorList>
    </citation>
    <scope>NUCLEOTIDE SEQUENCE</scope>
    <source>
        <strain evidence="2">Niue_2</strain>
        <tissue evidence="2">Leaf</tissue>
    </source>
</reference>
<gene>
    <name evidence="2" type="ORF">Taro_048846</name>
</gene>
<evidence type="ECO:0000313" key="2">
    <source>
        <dbReference type="EMBL" id="MQM15893.1"/>
    </source>
</evidence>
<sequence>MARSPYKRDAPTCRVPYLNATGRHVAFRSPQGVPSPSQENEQLIKPPSYAIHSPENRKSHPTFAKNMQPDNPLVFPPLHASFLRREHAKSIEAHGNRRSFLPLAEQNSLQLYSVRVT</sequence>
<accession>A0A843X9A4</accession>
<evidence type="ECO:0000256" key="1">
    <source>
        <dbReference type="SAM" id="MobiDB-lite"/>
    </source>
</evidence>
<dbReference type="AlphaFoldDB" id="A0A843X9A4"/>
<name>A0A843X9A4_COLES</name>
<feature type="region of interest" description="Disordered" evidence="1">
    <location>
        <begin position="49"/>
        <end position="71"/>
    </location>
</feature>
<proteinExistence type="predicted"/>